<dbReference type="STRING" id="5865.A7AME6"/>
<evidence type="ECO:0000256" key="1">
    <source>
        <dbReference type="ARBA" id="ARBA00022658"/>
    </source>
</evidence>
<dbReference type="GeneID" id="5479543"/>
<proteinExistence type="predicted"/>
<dbReference type="PANTHER" id="PTHR45982:SF1">
    <property type="entry name" value="REGULATOR OF CHROMOSOME CONDENSATION"/>
    <property type="match status" value="1"/>
</dbReference>
<dbReference type="OMA" id="RPAKLTY"/>
<dbReference type="InterPro" id="IPR000408">
    <property type="entry name" value="Reg_chr_condens"/>
</dbReference>
<dbReference type="GO" id="GO:0005737">
    <property type="term" value="C:cytoplasm"/>
    <property type="evidence" value="ECO:0007669"/>
    <property type="project" value="TreeGrafter"/>
</dbReference>
<sequence length="519" mass="56968">MMSSWVCEVCLVPNDDVPSCVCCATPRPRNKDHANLKQDEAAKDYAVGTVNDASNGQGKDVHTKDKRLRMDFDSSALPHSCLFVVGSSEVDQLPKHICDKSVNEKDGSTESLFECSLPTPLVEKGIGAIAHLACGSLHTAVVTRKGRVYTFGCNDMGALGREENSNVPECNPYPVRLRRSIKKVSCGDNHTLFLTDGGTVYFTGAFRDTSGVIGIPDFTDMSSLKNKGHLTTPIDLPLSVSGSTVINDICSGENHCLLLPTSGVGIYVMGSNEFGQLMLPKGYEAIVPTEKQPDLSDENLIKLALTWPQFLVVEQLFTSKRNPTRGVKRRKHGDEYIRRIFTGYCTSFIETGISRRIYGAGRNAQGEVGCESDELCIMQPTELVYFHGIRISKIVGGQFFTAALTDDGNLFTWGNCSYIGRSIQNEHDTQKSPKKLIFFKDNVTELFVGADACFAVTKRRQLFAWGSAQNYVLGNGRDYTFQVLPELINSDHFPGYNVIGGMGGSQHTVFLCNKAKNTT</sequence>
<dbReference type="InterPro" id="IPR051553">
    <property type="entry name" value="Ran_GTPase-activating"/>
</dbReference>
<dbReference type="PROSITE" id="PS50012">
    <property type="entry name" value="RCC1_3"/>
    <property type="match status" value="5"/>
</dbReference>
<feature type="repeat" description="RCC1" evidence="3">
    <location>
        <begin position="460"/>
        <end position="514"/>
    </location>
</feature>
<feature type="repeat" description="RCC1" evidence="3">
    <location>
        <begin position="146"/>
        <end position="197"/>
    </location>
</feature>
<evidence type="ECO:0000313" key="5">
    <source>
        <dbReference type="EMBL" id="EDO07730.1"/>
    </source>
</evidence>
<dbReference type="FunCoup" id="A7AME6">
    <property type="interactions" value="245"/>
</dbReference>
<dbReference type="RefSeq" id="XP_001611298.1">
    <property type="nucleotide sequence ID" value="XM_001611248.1"/>
</dbReference>
<feature type="domain" description="RCC1-like" evidence="4">
    <location>
        <begin position="82"/>
        <end position="510"/>
    </location>
</feature>
<dbReference type="eggNOG" id="KOG1426">
    <property type="taxonomic scope" value="Eukaryota"/>
</dbReference>
<protein>
    <submittedName>
        <fullName evidence="5">Regulator of chromosome condensation (RCC1) domain containing protein</fullName>
    </submittedName>
</protein>
<dbReference type="EMBL" id="AAXT01000001">
    <property type="protein sequence ID" value="EDO07730.1"/>
    <property type="molecule type" value="Genomic_DNA"/>
</dbReference>
<evidence type="ECO:0000259" key="4">
    <source>
        <dbReference type="Pfam" id="PF25390"/>
    </source>
</evidence>
<comment type="caution">
    <text evidence="5">The sequence shown here is derived from an EMBL/GenBank/DDBJ whole genome shotgun (WGS) entry which is preliminary data.</text>
</comment>
<dbReference type="KEGG" id="bbo:BBOV_III001630"/>
<reference evidence="5 6" key="1">
    <citation type="journal article" date="2007" name="PLoS Pathog.">
        <title>Genome sequence of Babesia bovis and comparative analysis of apicomplexan hemoprotozoa.</title>
        <authorList>
            <person name="Brayton K.A."/>
            <person name="Lau A.O.T."/>
            <person name="Herndon D.R."/>
            <person name="Hannick L."/>
            <person name="Kappmeyer L.S."/>
            <person name="Berens S.J."/>
            <person name="Bidwell S.L."/>
            <person name="Brown W.C."/>
            <person name="Crabtree J."/>
            <person name="Fadrosh D."/>
            <person name="Feldblum T."/>
            <person name="Forberger H.A."/>
            <person name="Haas B.J."/>
            <person name="Howell J.M."/>
            <person name="Khouri H."/>
            <person name="Koo H."/>
            <person name="Mann D.J."/>
            <person name="Norimine J."/>
            <person name="Paulsen I.T."/>
            <person name="Radune D."/>
            <person name="Ren Q."/>
            <person name="Smith R.K. Jr."/>
            <person name="Suarez C.E."/>
            <person name="White O."/>
            <person name="Wortman J.R."/>
            <person name="Knowles D.P. Jr."/>
            <person name="McElwain T.F."/>
            <person name="Nene V.M."/>
        </authorList>
    </citation>
    <scope>NUCLEOTIDE SEQUENCE [LARGE SCALE GENOMIC DNA]</scope>
    <source>
        <strain evidence="5">T2Bo</strain>
    </source>
</reference>
<dbReference type="InterPro" id="IPR058923">
    <property type="entry name" value="RCC1-like_dom"/>
</dbReference>
<dbReference type="GO" id="GO:0005085">
    <property type="term" value="F:guanyl-nucleotide exchange factor activity"/>
    <property type="evidence" value="ECO:0007669"/>
    <property type="project" value="TreeGrafter"/>
</dbReference>
<dbReference type="PANTHER" id="PTHR45982">
    <property type="entry name" value="REGULATOR OF CHROMOSOME CONDENSATION"/>
    <property type="match status" value="1"/>
</dbReference>
<organism evidence="5 6">
    <name type="scientific">Babesia bovis</name>
    <dbReference type="NCBI Taxonomy" id="5865"/>
    <lineage>
        <taxon>Eukaryota</taxon>
        <taxon>Sar</taxon>
        <taxon>Alveolata</taxon>
        <taxon>Apicomplexa</taxon>
        <taxon>Aconoidasida</taxon>
        <taxon>Piroplasmida</taxon>
        <taxon>Babesiidae</taxon>
        <taxon>Babesia</taxon>
    </lineage>
</organism>
<dbReference type="AlphaFoldDB" id="A7AME6"/>
<reference evidence="6" key="2">
    <citation type="journal article" date="2020" name="Data Brief">
        <title>Transcriptome dataset of Babesia bovis life stages within vertebrate and invertebrate hosts.</title>
        <authorList>
            <person name="Ueti M.W."/>
            <person name="Johnson W.C."/>
            <person name="Kappmeyer L.S."/>
            <person name="Herndon D.R."/>
            <person name="Mousel M.R."/>
            <person name="Reif K.E."/>
            <person name="Taus N.S."/>
            <person name="Ifeonu O.O."/>
            <person name="Silva J.C."/>
            <person name="Suarez C.E."/>
            <person name="Brayton K.A."/>
        </authorList>
    </citation>
    <scope>NUCLEOTIDE SEQUENCE [LARGE SCALE GENOMIC DNA]</scope>
</reference>
<keyword evidence="6" id="KW-1185">Reference proteome</keyword>
<dbReference type="Proteomes" id="UP000002173">
    <property type="component" value="Unassembled WGS sequence"/>
</dbReference>
<feature type="repeat" description="RCC1" evidence="3">
    <location>
        <begin position="355"/>
        <end position="407"/>
    </location>
</feature>
<evidence type="ECO:0000256" key="3">
    <source>
        <dbReference type="PROSITE-ProRule" id="PRU00235"/>
    </source>
</evidence>
<name>A7AME6_BABBO</name>
<dbReference type="InParanoid" id="A7AME6"/>
<gene>
    <name evidence="5" type="ORF">BBOV_III001630</name>
</gene>
<dbReference type="VEuPathDB" id="PiroplasmaDB:BBOV_III001630"/>
<dbReference type="Gene3D" id="2.130.10.30">
    <property type="entry name" value="Regulator of chromosome condensation 1/beta-lactamase-inhibitor protein II"/>
    <property type="match status" value="1"/>
</dbReference>
<feature type="repeat" description="RCC1" evidence="3">
    <location>
        <begin position="408"/>
        <end position="459"/>
    </location>
</feature>
<keyword evidence="2" id="KW-0677">Repeat</keyword>
<keyword evidence="1" id="KW-0344">Guanine-nucleotide releasing factor</keyword>
<evidence type="ECO:0000313" key="6">
    <source>
        <dbReference type="Proteomes" id="UP000002173"/>
    </source>
</evidence>
<dbReference type="SUPFAM" id="SSF50985">
    <property type="entry name" value="RCC1/BLIP-II"/>
    <property type="match status" value="1"/>
</dbReference>
<dbReference type="InterPro" id="IPR009091">
    <property type="entry name" value="RCC1/BLIP-II"/>
</dbReference>
<dbReference type="Pfam" id="PF25390">
    <property type="entry name" value="WD40_RLD"/>
    <property type="match status" value="1"/>
</dbReference>
<dbReference type="PROSITE" id="PS00626">
    <property type="entry name" value="RCC1_2"/>
    <property type="match status" value="2"/>
</dbReference>
<accession>A7AME6</accession>
<evidence type="ECO:0000256" key="2">
    <source>
        <dbReference type="ARBA" id="ARBA00022737"/>
    </source>
</evidence>
<feature type="repeat" description="RCC1" evidence="3">
    <location>
        <begin position="198"/>
        <end position="262"/>
    </location>
</feature>
<reference evidence="6" key="3">
    <citation type="journal article" date="2021" name="Int. J. Parasitol.">
        <title>Comparative analysis of gene expression between Babesia bovis blood stages and kinetes allowed by improved genome annotation.</title>
        <authorList>
            <person name="Ueti M.W."/>
            <person name="Johnson W.C."/>
            <person name="Kappmeyer L.S."/>
            <person name="Herndon D.R."/>
            <person name="Mousel M.R."/>
            <person name="Reif K.E."/>
            <person name="Taus N.S."/>
            <person name="Ifeonu O.O."/>
            <person name="Silva J.C."/>
            <person name="Suarez C.E."/>
            <person name="Brayton K.A."/>
        </authorList>
    </citation>
    <scope>NUCLEOTIDE SEQUENCE [LARGE SCALE GENOMIC DNA]</scope>
</reference>
<dbReference type="PRINTS" id="PR00633">
    <property type="entry name" value="RCCNDNSATION"/>
</dbReference>
<dbReference type="Gene3D" id="4.10.1060.10">
    <property type="entry name" value="Zinc finger, RanBP2-type"/>
    <property type="match status" value="1"/>
</dbReference>